<dbReference type="Proteomes" id="UP000199309">
    <property type="component" value="Unassembled WGS sequence"/>
</dbReference>
<dbReference type="AlphaFoldDB" id="A0A1H0AJ65"/>
<dbReference type="GO" id="GO:0046872">
    <property type="term" value="F:metal ion binding"/>
    <property type="evidence" value="ECO:0007669"/>
    <property type="project" value="UniProtKB-KW"/>
</dbReference>
<dbReference type="Pfam" id="PF04166">
    <property type="entry name" value="PdxA"/>
    <property type="match status" value="1"/>
</dbReference>
<reference evidence="4 5" key="1">
    <citation type="submission" date="2016-10" db="EMBL/GenBank/DDBJ databases">
        <authorList>
            <person name="de Groot N.N."/>
        </authorList>
    </citation>
    <scope>NUCLEOTIDE SEQUENCE [LARGE SCALE GENOMIC DNA]</scope>
    <source>
        <strain evidence="4 5">DSM 16981</strain>
    </source>
</reference>
<keyword evidence="2" id="KW-0560">Oxidoreductase</keyword>
<dbReference type="PANTHER" id="PTHR30004">
    <property type="entry name" value="4-HYDROXYTHREONINE-4-PHOSPHATE DEHYDROGENASE"/>
    <property type="match status" value="1"/>
</dbReference>
<dbReference type="InterPro" id="IPR005255">
    <property type="entry name" value="PdxA_fam"/>
</dbReference>
<evidence type="ECO:0000256" key="2">
    <source>
        <dbReference type="ARBA" id="ARBA00023002"/>
    </source>
</evidence>
<evidence type="ECO:0000256" key="3">
    <source>
        <dbReference type="ARBA" id="ARBA00023027"/>
    </source>
</evidence>
<dbReference type="STRING" id="349095.SAMN05660299_02529"/>
<proteinExistence type="predicted"/>
<dbReference type="Gene3D" id="3.40.718.10">
    <property type="entry name" value="Isopropylmalate Dehydrogenase"/>
    <property type="match status" value="1"/>
</dbReference>
<evidence type="ECO:0000313" key="5">
    <source>
        <dbReference type="Proteomes" id="UP000199309"/>
    </source>
</evidence>
<protein>
    <submittedName>
        <fullName evidence="4">4-hydroxythreonine-4-phosphate dehydrogenase</fullName>
    </submittedName>
</protein>
<dbReference type="GO" id="GO:0016491">
    <property type="term" value="F:oxidoreductase activity"/>
    <property type="evidence" value="ECO:0007669"/>
    <property type="project" value="UniProtKB-KW"/>
</dbReference>
<keyword evidence="3" id="KW-0520">NAD</keyword>
<dbReference type="EMBL" id="FNHQ01000039">
    <property type="protein sequence ID" value="SDN33153.1"/>
    <property type="molecule type" value="Genomic_DNA"/>
</dbReference>
<sequence length="333" mass="36495">MKPILGIFLGEAAGVGPEIIAKLVAEKVVQEYCRPVLIGDVRVLQLGQKIAKVDFPFVRVSHVKEINWEGPVSILDLKNFDPETLKMGEINSISGKATGDALVYSMELLKQHEIEGFVFGPLNKEAYKRGGYHVEDEHVLFAQCLNWMDKPHGILNVMDGLWTFRVTTHIPFKEVPQYITKENVLKTIDLTYFTMKKAGYDNPCIAIAALNPHNGEGGLCGTEEVEILQPVVKSLQAKGQNVVGPISADTIFRHAFAGEYDAVITMYHDQGQIATKLKAFEEGVTVAGGLPYAITTPEHGTAFDIAGKGIANTNSTKQAIKLAAQMTGWRDAD</sequence>
<keyword evidence="1" id="KW-0479">Metal-binding</keyword>
<gene>
    <name evidence="4" type="ORF">SAMN05660299_02529</name>
</gene>
<dbReference type="SUPFAM" id="SSF53659">
    <property type="entry name" value="Isocitrate/Isopropylmalate dehydrogenase-like"/>
    <property type="match status" value="1"/>
</dbReference>
<name>A0A1H0AJ65_9FIRM</name>
<evidence type="ECO:0000256" key="1">
    <source>
        <dbReference type="ARBA" id="ARBA00022723"/>
    </source>
</evidence>
<dbReference type="OrthoDB" id="9801783at2"/>
<evidence type="ECO:0000313" key="4">
    <source>
        <dbReference type="EMBL" id="SDN33153.1"/>
    </source>
</evidence>
<dbReference type="PANTHER" id="PTHR30004:SF3">
    <property type="entry name" value="4-HYDROXYTHREONINE-4-PHOSPHATE DEHYDROGENASE 2-RELATED"/>
    <property type="match status" value="1"/>
</dbReference>
<accession>A0A1H0AJ65</accession>
<dbReference type="GO" id="GO:0051287">
    <property type="term" value="F:NAD binding"/>
    <property type="evidence" value="ECO:0007669"/>
    <property type="project" value="InterPro"/>
</dbReference>
<keyword evidence="5" id="KW-1185">Reference proteome</keyword>
<organism evidence="4 5">
    <name type="scientific">Megasphaera paucivorans</name>
    <dbReference type="NCBI Taxonomy" id="349095"/>
    <lineage>
        <taxon>Bacteria</taxon>
        <taxon>Bacillati</taxon>
        <taxon>Bacillota</taxon>
        <taxon>Negativicutes</taxon>
        <taxon>Veillonellales</taxon>
        <taxon>Veillonellaceae</taxon>
        <taxon>Megasphaera</taxon>
    </lineage>
</organism>
<dbReference type="RefSeq" id="WP_091652577.1">
    <property type="nucleotide sequence ID" value="NZ_FNHQ01000039.1"/>
</dbReference>